<comment type="caution">
    <text evidence="9">The sequence shown here is derived from an EMBL/GenBank/DDBJ whole genome shotgun (WGS) entry which is preliminary data.</text>
</comment>
<sequence length="46" mass="5379">MSEPKRWRKVFKIMKGMGDHIQYSVFICQLAEQQKVETQIPIGPSD</sequence>
<gene>
    <name evidence="9" type="ORF">H1191_19910</name>
</gene>
<dbReference type="GO" id="GO:0004521">
    <property type="term" value="F:RNA endonuclease activity"/>
    <property type="evidence" value="ECO:0007669"/>
    <property type="project" value="InterPro"/>
</dbReference>
<proteinExistence type="inferred from homology"/>
<evidence type="ECO:0000256" key="2">
    <source>
        <dbReference type="ARBA" id="ARBA00009959"/>
    </source>
</evidence>
<dbReference type="CDD" id="cd09725">
    <property type="entry name" value="Cas2_I_II_III"/>
    <property type="match status" value="1"/>
</dbReference>
<evidence type="ECO:0000313" key="9">
    <source>
        <dbReference type="EMBL" id="MBA4496524.1"/>
    </source>
</evidence>
<accession>A0A7W1WUX8</accession>
<evidence type="ECO:0000256" key="8">
    <source>
        <dbReference type="ARBA" id="ARBA00023118"/>
    </source>
</evidence>
<dbReference type="GO" id="GO:0043571">
    <property type="term" value="P:maintenance of CRISPR repeat elements"/>
    <property type="evidence" value="ECO:0007669"/>
    <property type="project" value="InterPro"/>
</dbReference>
<keyword evidence="6" id="KW-0378">Hydrolase</keyword>
<keyword evidence="4" id="KW-0479">Metal-binding</keyword>
<evidence type="ECO:0000256" key="7">
    <source>
        <dbReference type="ARBA" id="ARBA00022842"/>
    </source>
</evidence>
<dbReference type="AlphaFoldDB" id="A0A7W1WUX8"/>
<dbReference type="RefSeq" id="WP_181755028.1">
    <property type="nucleotide sequence ID" value="NZ_JACEIQ010000041.1"/>
</dbReference>
<evidence type="ECO:0000256" key="5">
    <source>
        <dbReference type="ARBA" id="ARBA00022759"/>
    </source>
</evidence>
<keyword evidence="5 9" id="KW-0255">Endonuclease</keyword>
<comment type="cofactor">
    <cofactor evidence="1">
        <name>Mg(2+)</name>
        <dbReference type="ChEBI" id="CHEBI:18420"/>
    </cofactor>
</comment>
<evidence type="ECO:0000256" key="1">
    <source>
        <dbReference type="ARBA" id="ARBA00001946"/>
    </source>
</evidence>
<evidence type="ECO:0000256" key="3">
    <source>
        <dbReference type="ARBA" id="ARBA00022722"/>
    </source>
</evidence>
<dbReference type="InterPro" id="IPR019199">
    <property type="entry name" value="Virulence_VapD/CRISPR_Cas2"/>
</dbReference>
<dbReference type="GO" id="GO:0016787">
    <property type="term" value="F:hydrolase activity"/>
    <property type="evidence" value="ECO:0007669"/>
    <property type="project" value="UniProtKB-KW"/>
</dbReference>
<name>A0A7W1WUX8_9BACL</name>
<keyword evidence="10" id="KW-1185">Reference proteome</keyword>
<dbReference type="Proteomes" id="UP000535491">
    <property type="component" value="Unassembled WGS sequence"/>
</dbReference>
<evidence type="ECO:0000313" key="10">
    <source>
        <dbReference type="Proteomes" id="UP000535491"/>
    </source>
</evidence>
<dbReference type="GO" id="GO:0046872">
    <property type="term" value="F:metal ion binding"/>
    <property type="evidence" value="ECO:0007669"/>
    <property type="project" value="UniProtKB-KW"/>
</dbReference>
<dbReference type="Pfam" id="PF09827">
    <property type="entry name" value="CRISPR_Cas2"/>
    <property type="match status" value="1"/>
</dbReference>
<comment type="similarity">
    <text evidence="2">Belongs to the CRISPR-associated endoribonuclease Cas2 protein family.</text>
</comment>
<reference evidence="9 10" key="1">
    <citation type="submission" date="2020-07" db="EMBL/GenBank/DDBJ databases">
        <authorList>
            <person name="Feng H."/>
        </authorList>
    </citation>
    <scope>NUCLEOTIDE SEQUENCE [LARGE SCALE GENOMIC DNA]</scope>
    <source>
        <strain evidence="10">s-10</strain>
    </source>
</reference>
<evidence type="ECO:0000256" key="4">
    <source>
        <dbReference type="ARBA" id="ARBA00022723"/>
    </source>
</evidence>
<dbReference type="InterPro" id="IPR021127">
    <property type="entry name" value="CRISPR_associated_Cas2"/>
</dbReference>
<keyword evidence="3" id="KW-0540">Nuclease</keyword>
<keyword evidence="8" id="KW-0051">Antiviral defense</keyword>
<dbReference type="EMBL" id="JACEIQ010000041">
    <property type="protein sequence ID" value="MBA4496524.1"/>
    <property type="molecule type" value="Genomic_DNA"/>
</dbReference>
<evidence type="ECO:0000256" key="6">
    <source>
        <dbReference type="ARBA" id="ARBA00022801"/>
    </source>
</evidence>
<keyword evidence="7" id="KW-0460">Magnesium</keyword>
<dbReference type="Gene3D" id="3.30.70.240">
    <property type="match status" value="1"/>
</dbReference>
<protein>
    <submittedName>
        <fullName evidence="9">CRISPR-associated endonuclease Cas2</fullName>
    </submittedName>
</protein>
<dbReference type="SUPFAM" id="SSF143430">
    <property type="entry name" value="TTP0101/SSO1404-like"/>
    <property type="match status" value="1"/>
</dbReference>
<organism evidence="9 10">
    <name type="scientific">Paenactinomyces guangxiensis</name>
    <dbReference type="NCBI Taxonomy" id="1490290"/>
    <lineage>
        <taxon>Bacteria</taxon>
        <taxon>Bacillati</taxon>
        <taxon>Bacillota</taxon>
        <taxon>Bacilli</taxon>
        <taxon>Bacillales</taxon>
        <taxon>Thermoactinomycetaceae</taxon>
        <taxon>Paenactinomyces</taxon>
    </lineage>
</organism>
<dbReference type="GO" id="GO:0051607">
    <property type="term" value="P:defense response to virus"/>
    <property type="evidence" value="ECO:0007669"/>
    <property type="project" value="UniProtKB-KW"/>
</dbReference>